<proteinExistence type="predicted"/>
<dbReference type="GO" id="GO:0005737">
    <property type="term" value="C:cytoplasm"/>
    <property type="evidence" value="ECO:0007669"/>
    <property type="project" value="TreeGrafter"/>
</dbReference>
<gene>
    <name evidence="4" type="ORF">Ga0123461_1094</name>
</gene>
<evidence type="ECO:0000259" key="3">
    <source>
        <dbReference type="PROSITE" id="PS50975"/>
    </source>
</evidence>
<dbReference type="PANTHER" id="PTHR21621">
    <property type="entry name" value="RIBOSOMAL PROTEIN S6 MODIFICATION PROTEIN"/>
    <property type="match status" value="1"/>
</dbReference>
<reference evidence="4 5" key="1">
    <citation type="submission" date="2016-12" db="EMBL/GenBank/DDBJ databases">
        <title>Isolation and genomic insights into novel planktonic Zetaproteobacteria from stratified waters of the Chesapeake Bay.</title>
        <authorList>
            <person name="McAllister S.M."/>
            <person name="Kato S."/>
            <person name="Chan C.S."/>
            <person name="Chiu B.K."/>
            <person name="Field E.K."/>
        </authorList>
    </citation>
    <scope>NUCLEOTIDE SEQUENCE [LARGE SCALE GENOMIC DNA]</scope>
    <source>
        <strain evidence="4 5">CP-5</strain>
    </source>
</reference>
<dbReference type="AlphaFoldDB" id="A0A2K8KXC6"/>
<dbReference type="InterPro" id="IPR011095">
    <property type="entry name" value="Dala_Dala_lig_C"/>
</dbReference>
<dbReference type="RefSeq" id="WP_100277396.1">
    <property type="nucleotide sequence ID" value="NZ_CP018799.1"/>
</dbReference>
<dbReference type="Pfam" id="PF14401">
    <property type="entry name" value="RLAN"/>
    <property type="match status" value="1"/>
</dbReference>
<dbReference type="InterPro" id="IPR013815">
    <property type="entry name" value="ATP_grasp_subdomain_1"/>
</dbReference>
<keyword evidence="2" id="KW-0547">Nucleotide-binding</keyword>
<dbReference type="Gene3D" id="3.30.1490.20">
    <property type="entry name" value="ATP-grasp fold, A domain"/>
    <property type="match status" value="1"/>
</dbReference>
<dbReference type="PANTHER" id="PTHR21621:SF0">
    <property type="entry name" value="BETA-CITRYLGLUTAMATE SYNTHASE B-RELATED"/>
    <property type="match status" value="1"/>
</dbReference>
<keyword evidence="5" id="KW-1185">Reference proteome</keyword>
<name>A0A2K8KXC6_MARES</name>
<organism evidence="4 5">
    <name type="scientific">Mariprofundus aestuarium</name>
    <dbReference type="NCBI Taxonomy" id="1921086"/>
    <lineage>
        <taxon>Bacteria</taxon>
        <taxon>Pseudomonadati</taxon>
        <taxon>Pseudomonadota</taxon>
        <taxon>Candidatius Mariprofundia</taxon>
        <taxon>Mariprofundales</taxon>
        <taxon>Mariprofundaceae</taxon>
        <taxon>Mariprofundus</taxon>
    </lineage>
</organism>
<dbReference type="InterPro" id="IPR011761">
    <property type="entry name" value="ATP-grasp"/>
</dbReference>
<evidence type="ECO:0000313" key="5">
    <source>
        <dbReference type="Proteomes" id="UP000231701"/>
    </source>
</evidence>
<feature type="domain" description="ATP-grasp" evidence="3">
    <location>
        <begin position="292"/>
        <end position="487"/>
    </location>
</feature>
<protein>
    <submittedName>
        <fullName evidence="4">Glutathione synthase/RimK-type ligase, ATP-grasp superfamily</fullName>
    </submittedName>
</protein>
<keyword evidence="1 4" id="KW-0436">Ligase</keyword>
<dbReference type="Pfam" id="PF07478">
    <property type="entry name" value="Dala_Dala_lig_C"/>
    <property type="match status" value="1"/>
</dbReference>
<dbReference type="InterPro" id="IPR025839">
    <property type="entry name" value="RLAN_dom"/>
</dbReference>
<dbReference type="Proteomes" id="UP000231701">
    <property type="component" value="Chromosome"/>
</dbReference>
<dbReference type="OrthoDB" id="9800957at2"/>
<dbReference type="GO" id="GO:0046872">
    <property type="term" value="F:metal ion binding"/>
    <property type="evidence" value="ECO:0007669"/>
    <property type="project" value="InterPro"/>
</dbReference>
<dbReference type="EMBL" id="CP018799">
    <property type="protein sequence ID" value="ATX79513.1"/>
    <property type="molecule type" value="Genomic_DNA"/>
</dbReference>
<accession>A0A2K8KXC6</accession>
<keyword evidence="2" id="KW-0067">ATP-binding</keyword>
<dbReference type="SUPFAM" id="SSF56059">
    <property type="entry name" value="Glutathione synthetase ATP-binding domain-like"/>
    <property type="match status" value="1"/>
</dbReference>
<dbReference type="KEGG" id="maes:Ga0123461_1094"/>
<dbReference type="GO" id="GO:0005524">
    <property type="term" value="F:ATP binding"/>
    <property type="evidence" value="ECO:0007669"/>
    <property type="project" value="UniProtKB-UniRule"/>
</dbReference>
<dbReference type="PROSITE" id="PS50975">
    <property type="entry name" value="ATP_GRASP"/>
    <property type="match status" value="1"/>
</dbReference>
<sequence>MPVRHTVIVDRIKDWKWAVEGLEVTLANDYLTRQAGAQKRPIRIINLCRHYTYLSGGYYCSLLAEARNDIPMPTVADIVDLSRQSLYAFSIPDLERLLENTMKRLASPPEASFDLHIFFGTCDDHRFRRLASELFDIFRYPLLRLRIECGKEWKIRSIRPMGLHQVTAALSDFFETSLRSYTRIPRRKRHDSRKPALYDLAILYDPNEKLAPSNKAALERFIRAGQRMRVDVELIQKRDYSRLSEFDALLLRETTAIDNHTFRFARKAEAEGMPVIDDPKSIIRCTNKVYMWERLTSQKLPTPRTIPLNRYRFDEEAMCRVEDELGYPMVLKIPDGSFSRGMFKAENRAQLAESAHKLFSHSRIILAQEFMYTAYDWRIGILGGKPLYACQYKQARGHWQIVNHKADGSTVPGGFATMPVEDVPKEVVNTALKAAALIGNGLYGVDLKQNDDGIFVIEINDNPNIDHGIEDKVLKQGLYETVINEFIHRIESMRNE</sequence>
<dbReference type="Gene3D" id="3.30.470.20">
    <property type="entry name" value="ATP-grasp fold, B domain"/>
    <property type="match status" value="1"/>
</dbReference>
<evidence type="ECO:0000313" key="4">
    <source>
        <dbReference type="EMBL" id="ATX79513.1"/>
    </source>
</evidence>
<dbReference type="Gene3D" id="3.40.50.20">
    <property type="match status" value="1"/>
</dbReference>
<dbReference type="GO" id="GO:0008716">
    <property type="term" value="F:D-alanine-D-alanine ligase activity"/>
    <property type="evidence" value="ECO:0007669"/>
    <property type="project" value="InterPro"/>
</dbReference>
<evidence type="ECO:0000256" key="1">
    <source>
        <dbReference type="ARBA" id="ARBA00022598"/>
    </source>
</evidence>
<evidence type="ECO:0000256" key="2">
    <source>
        <dbReference type="PROSITE-ProRule" id="PRU00409"/>
    </source>
</evidence>